<feature type="non-terminal residue" evidence="5">
    <location>
        <position position="1"/>
    </location>
</feature>
<feature type="repeat" description="RCC1" evidence="2">
    <location>
        <begin position="182"/>
        <end position="234"/>
    </location>
</feature>
<feature type="repeat" description="RCC1" evidence="2">
    <location>
        <begin position="329"/>
        <end position="376"/>
    </location>
</feature>
<reference evidence="5" key="1">
    <citation type="submission" date="2015-07" db="EMBL/GenBank/DDBJ databases">
        <title>Transcriptome Assembly of Anthurium amnicola.</title>
        <authorList>
            <person name="Suzuki J."/>
        </authorList>
    </citation>
    <scope>NUCLEOTIDE SEQUENCE</scope>
</reference>
<feature type="repeat" description="RCC1" evidence="2">
    <location>
        <begin position="127"/>
        <end position="181"/>
    </location>
</feature>
<dbReference type="PANTHER" id="PTHR22870:SF365">
    <property type="entry name" value="REGULATOR OF CHROMOSOME CONDENSATION (CELL CYCLE REGULATORY PROTEIN)-RELATED"/>
    <property type="match status" value="1"/>
</dbReference>
<gene>
    <name evidence="5" type="primary">rcc2_1</name>
    <name evidence="5" type="ORF">g.75619</name>
</gene>
<accession>A0A1D1ZD12</accession>
<dbReference type="Pfam" id="PF25390">
    <property type="entry name" value="WD40_RLD"/>
    <property type="match status" value="1"/>
</dbReference>
<dbReference type="Gene3D" id="2.130.10.30">
    <property type="entry name" value="Regulator of chromosome condensation 1/beta-lactamase-inhibitor protein II"/>
    <property type="match status" value="2"/>
</dbReference>
<evidence type="ECO:0000256" key="1">
    <source>
        <dbReference type="ARBA" id="ARBA00022737"/>
    </source>
</evidence>
<dbReference type="InterPro" id="IPR009091">
    <property type="entry name" value="RCC1/BLIP-II"/>
</dbReference>
<dbReference type="PROSITE" id="PS50012">
    <property type="entry name" value="RCC1_3"/>
    <property type="match status" value="7"/>
</dbReference>
<dbReference type="EMBL" id="GDJX01003130">
    <property type="protein sequence ID" value="JAT64806.1"/>
    <property type="molecule type" value="Transcribed_RNA"/>
</dbReference>
<dbReference type="PANTHER" id="PTHR22870">
    <property type="entry name" value="REGULATOR OF CHROMOSOME CONDENSATION"/>
    <property type="match status" value="1"/>
</dbReference>
<dbReference type="PRINTS" id="PR00633">
    <property type="entry name" value="RCCNDNSATION"/>
</dbReference>
<evidence type="ECO:0000313" key="5">
    <source>
        <dbReference type="EMBL" id="JAT64806.1"/>
    </source>
</evidence>
<organism evidence="5">
    <name type="scientific">Anthurium amnicola</name>
    <dbReference type="NCBI Taxonomy" id="1678845"/>
    <lineage>
        <taxon>Eukaryota</taxon>
        <taxon>Viridiplantae</taxon>
        <taxon>Streptophyta</taxon>
        <taxon>Embryophyta</taxon>
        <taxon>Tracheophyta</taxon>
        <taxon>Spermatophyta</taxon>
        <taxon>Magnoliopsida</taxon>
        <taxon>Liliopsida</taxon>
        <taxon>Araceae</taxon>
        <taxon>Pothoideae</taxon>
        <taxon>Potheae</taxon>
        <taxon>Anthurium</taxon>
    </lineage>
</organism>
<feature type="repeat" description="RCC1" evidence="2">
    <location>
        <begin position="73"/>
        <end position="126"/>
    </location>
</feature>
<evidence type="ECO:0000256" key="3">
    <source>
        <dbReference type="SAM" id="MobiDB-lite"/>
    </source>
</evidence>
<dbReference type="PROSITE" id="PS00626">
    <property type="entry name" value="RCC1_2"/>
    <property type="match status" value="2"/>
</dbReference>
<evidence type="ECO:0000259" key="4">
    <source>
        <dbReference type="Pfam" id="PF25390"/>
    </source>
</evidence>
<feature type="domain" description="RCC1-like" evidence="4">
    <location>
        <begin position="75"/>
        <end position="482"/>
    </location>
</feature>
<dbReference type="InterPro" id="IPR058923">
    <property type="entry name" value="RCC1-like_dom"/>
</dbReference>
<feature type="repeat" description="RCC1" evidence="2">
    <location>
        <begin position="386"/>
        <end position="435"/>
    </location>
</feature>
<feature type="region of interest" description="Disordered" evidence="3">
    <location>
        <begin position="253"/>
        <end position="273"/>
    </location>
</feature>
<proteinExistence type="predicted"/>
<evidence type="ECO:0000256" key="2">
    <source>
        <dbReference type="PROSITE-ProRule" id="PRU00235"/>
    </source>
</evidence>
<dbReference type="InterPro" id="IPR000408">
    <property type="entry name" value="Reg_chr_condens"/>
</dbReference>
<dbReference type="InterPro" id="IPR051210">
    <property type="entry name" value="Ub_ligase/GEF_domain"/>
</dbReference>
<feature type="repeat" description="RCC1" evidence="2">
    <location>
        <begin position="436"/>
        <end position="487"/>
    </location>
</feature>
<name>A0A1D1ZD12_9ARAE</name>
<feature type="compositionally biased region" description="Polar residues" evidence="3">
    <location>
        <begin position="254"/>
        <end position="273"/>
    </location>
</feature>
<feature type="repeat" description="RCC1" evidence="2">
    <location>
        <begin position="235"/>
        <end position="328"/>
    </location>
</feature>
<sequence>KAHPSGHPYCSPFECWLPAPSHTAENDGGDHMQVLLRNLRRRPPVGCRHGSVHGAVRSCCYSGGGSTGAPRGTAVLSFGDNSMGALGLPFPLRDAYEPTRVPSLPSPGAITSLAAGHYHSLAVTSSGEVWAWGRNDEGQLGRGHPTPRDTWHEPRKVEGLDHVKIRSAFASGVVSAALGDDGSLWVWGKSKRGQLGLGNGIAEAIKPSKVESLEGEEIVKVSLGWGHVLAQTSDGKLFGWGYSEDGRMGRLGQNLDTTSVLPPSSDPSRMSRNNISPMEVVEKLISEKMEKEKNMPIIWEPAAIRELDGVKVSDVACGLDHSLVLCGDGTVLSCGNNTYGQLGRTSEGCKMLPVEMPFLPVSLSAGLGHSLVLCRVLSEEITNEATRIISWGWNQSSQLGRQGDGDRPGVIEGLAGQKPLSVSGGRVHSIAVTTEGEAWVWGSGRNGRLGLGSSADEPEPALLECLDGLEVLQAVCGFDHNLLLVAE</sequence>
<protein>
    <submittedName>
        <fullName evidence="5">Protein RCC2</fullName>
    </submittedName>
</protein>
<dbReference type="SUPFAM" id="SSF50985">
    <property type="entry name" value="RCC1/BLIP-II"/>
    <property type="match status" value="1"/>
</dbReference>
<dbReference type="AlphaFoldDB" id="A0A1D1ZD12"/>
<keyword evidence="1" id="KW-0677">Repeat</keyword>